<accession>A0ABT6M339</accession>
<evidence type="ECO:0000259" key="1">
    <source>
        <dbReference type="Pfam" id="PF03061"/>
    </source>
</evidence>
<dbReference type="InterPro" id="IPR006683">
    <property type="entry name" value="Thioestr_dom"/>
</dbReference>
<evidence type="ECO:0000313" key="2">
    <source>
        <dbReference type="EMBL" id="MDH6222928.1"/>
    </source>
</evidence>
<sequence>MADMVTPDDAATPVDLPWLDDPRFRCFGCSPHNGIGLALEMFRLADGRLATDITFSDDYASYPGVVHGGIVSVLVDELMGDLIALDRGLLAFSVTLRTKFLRPLRIGTPYRAIARITREGSGAVHAEADVIGLDGTPHVMANSAYQPISSEQAESHMDLVGPDRERLAHYFDHAIG</sequence>
<dbReference type="Pfam" id="PF03061">
    <property type="entry name" value="4HBT"/>
    <property type="match status" value="1"/>
</dbReference>
<dbReference type="Proteomes" id="UP001160499">
    <property type="component" value="Unassembled WGS sequence"/>
</dbReference>
<dbReference type="InterPro" id="IPR029069">
    <property type="entry name" value="HotDog_dom_sf"/>
</dbReference>
<feature type="domain" description="Thioesterase" evidence="1">
    <location>
        <begin position="64"/>
        <end position="130"/>
    </location>
</feature>
<organism evidence="2 3">
    <name type="scientific">Streptomyces pseudovenezuelae</name>
    <dbReference type="NCBI Taxonomy" id="67350"/>
    <lineage>
        <taxon>Bacteria</taxon>
        <taxon>Bacillati</taxon>
        <taxon>Actinomycetota</taxon>
        <taxon>Actinomycetes</taxon>
        <taxon>Kitasatosporales</taxon>
        <taxon>Streptomycetaceae</taxon>
        <taxon>Streptomyces</taxon>
        <taxon>Streptomyces aurantiacus group</taxon>
    </lineage>
</organism>
<name>A0ABT6M339_9ACTN</name>
<gene>
    <name evidence="2" type="ORF">M2283_010280</name>
</gene>
<proteinExistence type="predicted"/>
<comment type="caution">
    <text evidence="2">The sequence shown here is derived from an EMBL/GenBank/DDBJ whole genome shotgun (WGS) entry which is preliminary data.</text>
</comment>
<dbReference type="SUPFAM" id="SSF54637">
    <property type="entry name" value="Thioesterase/thiol ester dehydrase-isomerase"/>
    <property type="match status" value="1"/>
</dbReference>
<keyword evidence="3" id="KW-1185">Reference proteome</keyword>
<reference evidence="2 3" key="1">
    <citation type="submission" date="2023-04" db="EMBL/GenBank/DDBJ databases">
        <title>Forest soil microbial communities from Buena Vista Peninsula, Colon Province, Panama.</title>
        <authorList>
            <person name="Bouskill N."/>
        </authorList>
    </citation>
    <scope>NUCLEOTIDE SEQUENCE [LARGE SCALE GENOMIC DNA]</scope>
    <source>
        <strain evidence="2 3">GGS1</strain>
    </source>
</reference>
<evidence type="ECO:0000313" key="3">
    <source>
        <dbReference type="Proteomes" id="UP001160499"/>
    </source>
</evidence>
<dbReference type="Gene3D" id="3.10.129.10">
    <property type="entry name" value="Hotdog Thioesterase"/>
    <property type="match status" value="1"/>
</dbReference>
<dbReference type="RefSeq" id="WP_280883499.1">
    <property type="nucleotide sequence ID" value="NZ_JARXVH010000050.1"/>
</dbReference>
<protein>
    <submittedName>
        <fullName evidence="2">Uncharacterized protein (TIGR00369 family)</fullName>
    </submittedName>
</protein>
<dbReference type="EMBL" id="JARXVH010000050">
    <property type="protein sequence ID" value="MDH6222928.1"/>
    <property type="molecule type" value="Genomic_DNA"/>
</dbReference>
<dbReference type="CDD" id="cd03443">
    <property type="entry name" value="PaaI_thioesterase"/>
    <property type="match status" value="1"/>
</dbReference>